<evidence type="ECO:0000313" key="1">
    <source>
        <dbReference type="EMBL" id="KAJ2907068.1"/>
    </source>
</evidence>
<name>A0AAD5WVF3_9PEZI</name>
<comment type="caution">
    <text evidence="1">The sequence shown here is derived from an EMBL/GenBank/DDBJ whole genome shotgun (WGS) entry which is preliminary data.</text>
</comment>
<dbReference type="EMBL" id="JAKWBI020000005">
    <property type="protein sequence ID" value="KAJ2907068.1"/>
    <property type="molecule type" value="Genomic_DNA"/>
</dbReference>
<organism evidence="1 2">
    <name type="scientific">Zalerion maritima</name>
    <dbReference type="NCBI Taxonomy" id="339359"/>
    <lineage>
        <taxon>Eukaryota</taxon>
        <taxon>Fungi</taxon>
        <taxon>Dikarya</taxon>
        <taxon>Ascomycota</taxon>
        <taxon>Pezizomycotina</taxon>
        <taxon>Sordariomycetes</taxon>
        <taxon>Lulworthiomycetidae</taxon>
        <taxon>Lulworthiales</taxon>
        <taxon>Lulworthiaceae</taxon>
        <taxon>Zalerion</taxon>
    </lineage>
</organism>
<gene>
    <name evidence="1" type="ORF">MKZ38_008636</name>
</gene>
<dbReference type="AlphaFoldDB" id="A0AAD5WVF3"/>
<dbReference type="InterPro" id="IPR053216">
    <property type="entry name" value="Appressorial_penetr-assoc"/>
</dbReference>
<proteinExistence type="predicted"/>
<dbReference type="PANTHER" id="PTHR34587">
    <property type="entry name" value="VWFA DOMAIN-CONTAINING PROTEIN"/>
    <property type="match status" value="1"/>
</dbReference>
<sequence>MKYQIVAAAAMAGIAQGRLIMKREVPQEHSHNIYLDIVREFLALDNPKGIVDPVFGFLGNAAAVDGAGDVTNLDCLKQETADQAFTNAKAISDTRGMAGALVFQALERNTASVGVKSAECTDEAVNAEIAALVQHQDPASDNAAAENKDITLELAKQLALIGADPLLALESGTFAPGDVDDPTGAGNSCDTEDDDPGCIFSERLLVLDATPDEISAAVDGIEATFTGTGVISATNIDLDGLDVATATGDVEEATTTAEEEEETATETAEAGTTECTIVSTSCSAISTTVAATATDEVLASITSGAEVTATAAGANIQAFTGTLGGSPPPVVSAAGDRPFSVNGNSFTGQGAALSRSCDIQHNACANAANSGDIDGGAAQCETQLADCKAANALKIRARKVAAEKAALRRRMFKINHRRQATDFGSCSDPTIIFAEGLDGRSTAAFAPNNGDDFNHGSANAIGVISGFICQQLEDKCEASEDAVSLCNDADAAAKEATQDQAAADKFNEILTGDGATPTDGEDEEPTATEQVVAITITQCA</sequence>
<keyword evidence="2" id="KW-1185">Reference proteome</keyword>
<evidence type="ECO:0000313" key="2">
    <source>
        <dbReference type="Proteomes" id="UP001201980"/>
    </source>
</evidence>
<dbReference type="Proteomes" id="UP001201980">
    <property type="component" value="Unassembled WGS sequence"/>
</dbReference>
<reference evidence="1" key="1">
    <citation type="submission" date="2022-07" db="EMBL/GenBank/DDBJ databases">
        <title>Draft genome sequence of Zalerion maritima ATCC 34329, a (micro)plastics degrading marine fungus.</title>
        <authorList>
            <person name="Paco A."/>
            <person name="Goncalves M.F.M."/>
            <person name="Rocha-Santos T.A.P."/>
            <person name="Alves A."/>
        </authorList>
    </citation>
    <scope>NUCLEOTIDE SEQUENCE</scope>
    <source>
        <strain evidence="1">ATCC 34329</strain>
    </source>
</reference>
<protein>
    <recommendedName>
        <fullName evidence="3">Cell wall mannoprotein</fullName>
    </recommendedName>
</protein>
<accession>A0AAD5WVF3</accession>
<evidence type="ECO:0008006" key="3">
    <source>
        <dbReference type="Google" id="ProtNLM"/>
    </source>
</evidence>
<dbReference type="PANTHER" id="PTHR34587:SF1">
    <property type="entry name" value="CIRCUMSPOROZOITE PROTEIN"/>
    <property type="match status" value="1"/>
</dbReference>